<name>X0UP11_9ZZZZ</name>
<organism evidence="1">
    <name type="scientific">marine sediment metagenome</name>
    <dbReference type="NCBI Taxonomy" id="412755"/>
    <lineage>
        <taxon>unclassified sequences</taxon>
        <taxon>metagenomes</taxon>
        <taxon>ecological metagenomes</taxon>
    </lineage>
</organism>
<accession>X0UP11</accession>
<dbReference type="Gene3D" id="3.40.50.150">
    <property type="entry name" value="Vaccinia Virus protein VP39"/>
    <property type="match status" value="1"/>
</dbReference>
<dbReference type="SUPFAM" id="SSF53335">
    <property type="entry name" value="S-adenosyl-L-methionine-dependent methyltransferases"/>
    <property type="match status" value="1"/>
</dbReference>
<comment type="caution">
    <text evidence="1">The sequence shown here is derived from an EMBL/GenBank/DDBJ whole genome shotgun (WGS) entry which is preliminary data.</text>
</comment>
<dbReference type="InterPro" id="IPR029063">
    <property type="entry name" value="SAM-dependent_MTases_sf"/>
</dbReference>
<proteinExistence type="predicted"/>
<protein>
    <submittedName>
        <fullName evidence="1">Uncharacterized protein</fullName>
    </submittedName>
</protein>
<dbReference type="AlphaFoldDB" id="X0UP11"/>
<reference evidence="1" key="1">
    <citation type="journal article" date="2014" name="Front. Microbiol.">
        <title>High frequency of phylogenetically diverse reductive dehalogenase-homologous genes in deep subseafloor sedimentary metagenomes.</title>
        <authorList>
            <person name="Kawai M."/>
            <person name="Futagami T."/>
            <person name="Toyoda A."/>
            <person name="Takaki Y."/>
            <person name="Nishi S."/>
            <person name="Hori S."/>
            <person name="Arai W."/>
            <person name="Tsubouchi T."/>
            <person name="Morono Y."/>
            <person name="Uchiyama I."/>
            <person name="Ito T."/>
            <person name="Fujiyama A."/>
            <person name="Inagaki F."/>
            <person name="Takami H."/>
        </authorList>
    </citation>
    <scope>NUCLEOTIDE SEQUENCE</scope>
    <source>
        <strain evidence="1">Expedition CK06-06</strain>
    </source>
</reference>
<gene>
    <name evidence="1" type="ORF">S01H1_42534</name>
</gene>
<feature type="non-terminal residue" evidence="1">
    <location>
        <position position="201"/>
    </location>
</feature>
<evidence type="ECO:0000313" key="1">
    <source>
        <dbReference type="EMBL" id="GAG07539.1"/>
    </source>
</evidence>
<sequence length="201" mass="23624">MKKTLLSESIDKAFELFHKNGFSINEIRSIFLKLFLLRKHGLVYISDLENKDFRIKDLIESKCVFSSKFLNKMEKFHVSDKLISTNLTEDLFKVMSNLTDNQFFLLLDTDNARKNKGQYFTSPEIVSKIYSSLIPERQIDEEVFTLVDFSVGLGEFVKPLINDIQFRYYAVELDPISFEFLLFDLIWNQEIEYSQKAKALL</sequence>
<dbReference type="EMBL" id="BARS01027055">
    <property type="protein sequence ID" value="GAG07539.1"/>
    <property type="molecule type" value="Genomic_DNA"/>
</dbReference>